<feature type="region of interest" description="Disordered" evidence="1">
    <location>
        <begin position="70"/>
        <end position="90"/>
    </location>
</feature>
<feature type="region of interest" description="Disordered" evidence="1">
    <location>
        <begin position="184"/>
        <end position="204"/>
    </location>
</feature>
<name>A0ABD1ZUH7_VESSQ</name>
<reference evidence="2 3" key="1">
    <citation type="journal article" date="2024" name="Ann. Entomol. Soc. Am.">
        <title>Genomic analyses of the southern and eastern yellowjacket wasps (Hymenoptera: Vespidae) reveal evolutionary signatures of social life.</title>
        <authorList>
            <person name="Catto M.A."/>
            <person name="Caine P.B."/>
            <person name="Orr S.E."/>
            <person name="Hunt B.G."/>
            <person name="Goodisman M.A.D."/>
        </authorList>
    </citation>
    <scope>NUCLEOTIDE SEQUENCE [LARGE SCALE GENOMIC DNA]</scope>
    <source>
        <strain evidence="2">233</strain>
        <tissue evidence="2">Head and thorax</tissue>
    </source>
</reference>
<gene>
    <name evidence="2" type="ORF">V1478_018257</name>
</gene>
<dbReference type="Proteomes" id="UP001607302">
    <property type="component" value="Unassembled WGS sequence"/>
</dbReference>
<protein>
    <submittedName>
        <fullName evidence="2">Uncharacterized protein</fullName>
    </submittedName>
</protein>
<organism evidence="2 3">
    <name type="scientific">Vespula squamosa</name>
    <name type="common">Southern yellow jacket</name>
    <name type="synonym">Wasp</name>
    <dbReference type="NCBI Taxonomy" id="30214"/>
    <lineage>
        <taxon>Eukaryota</taxon>
        <taxon>Metazoa</taxon>
        <taxon>Ecdysozoa</taxon>
        <taxon>Arthropoda</taxon>
        <taxon>Hexapoda</taxon>
        <taxon>Insecta</taxon>
        <taxon>Pterygota</taxon>
        <taxon>Neoptera</taxon>
        <taxon>Endopterygota</taxon>
        <taxon>Hymenoptera</taxon>
        <taxon>Apocrita</taxon>
        <taxon>Aculeata</taxon>
        <taxon>Vespoidea</taxon>
        <taxon>Vespidae</taxon>
        <taxon>Vespinae</taxon>
        <taxon>Vespula</taxon>
    </lineage>
</organism>
<sequence length="204" mass="23009">MSLNFPNYRNKIIVFIIQYKSGMEVARRNGVIVAVDNEFKCIQRARLTLDMATLKYATVPISRSAAKYCRSKGSSSSSSNSNSCSIGAPRTSEYDRPPTLLRSRCLPPIRPAYTLGLAWDLNLIELLHALRFLLRKRRLRNKGGFVIAVFSDFKVIFLDGLLRGCIIRVASFCASTIVEGDGRELEEGEAEQQQEEQQQEQQRA</sequence>
<feature type="compositionally biased region" description="Acidic residues" evidence="1">
    <location>
        <begin position="186"/>
        <end position="198"/>
    </location>
</feature>
<evidence type="ECO:0000256" key="1">
    <source>
        <dbReference type="SAM" id="MobiDB-lite"/>
    </source>
</evidence>
<keyword evidence="3" id="KW-1185">Reference proteome</keyword>
<proteinExistence type="predicted"/>
<evidence type="ECO:0000313" key="3">
    <source>
        <dbReference type="Proteomes" id="UP001607302"/>
    </source>
</evidence>
<evidence type="ECO:0000313" key="2">
    <source>
        <dbReference type="EMBL" id="KAL2712022.1"/>
    </source>
</evidence>
<feature type="compositionally biased region" description="Low complexity" evidence="1">
    <location>
        <begin position="74"/>
        <end position="85"/>
    </location>
</feature>
<accession>A0ABD1ZUH7</accession>
<dbReference type="EMBL" id="JAUDFV010000167">
    <property type="protein sequence ID" value="KAL2712022.1"/>
    <property type="molecule type" value="Genomic_DNA"/>
</dbReference>
<dbReference type="AlphaFoldDB" id="A0ABD1ZUH7"/>
<comment type="caution">
    <text evidence="2">The sequence shown here is derived from an EMBL/GenBank/DDBJ whole genome shotgun (WGS) entry which is preliminary data.</text>
</comment>